<feature type="region of interest" description="Disordered" evidence="1">
    <location>
        <begin position="62"/>
        <end position="82"/>
    </location>
</feature>
<evidence type="ECO:0000313" key="6">
    <source>
        <dbReference type="Proteomes" id="UP000530403"/>
    </source>
</evidence>
<protein>
    <recommendedName>
        <fullName evidence="7">DUF3558 domain-containing protein</fullName>
    </recommendedName>
</protein>
<dbReference type="RefSeq" id="WP_173317106.1">
    <property type="nucleotide sequence ID" value="NZ_BAAAUE010000022.1"/>
</dbReference>
<evidence type="ECO:0000256" key="1">
    <source>
        <dbReference type="SAM" id="MobiDB-lite"/>
    </source>
</evidence>
<feature type="region of interest" description="Disordered" evidence="1">
    <location>
        <begin position="25"/>
        <end position="45"/>
    </location>
</feature>
<keyword evidence="2" id="KW-0732">Signal</keyword>
<dbReference type="AlphaFoldDB" id="A0A7J0CGA8"/>
<reference evidence="4 6" key="2">
    <citation type="submission" date="2020-07" db="EMBL/GenBank/DDBJ databases">
        <title>Sequencing the genomes of 1000 actinobacteria strains.</title>
        <authorList>
            <person name="Klenk H.-P."/>
        </authorList>
    </citation>
    <scope>NUCLEOTIDE SEQUENCE [LARGE SCALE GENOMIC DNA]</scope>
    <source>
        <strain evidence="4 6">DSM 41455</strain>
    </source>
</reference>
<feature type="signal peptide" evidence="2">
    <location>
        <begin position="1"/>
        <end position="25"/>
    </location>
</feature>
<evidence type="ECO:0000313" key="4">
    <source>
        <dbReference type="EMBL" id="NYE44406.1"/>
    </source>
</evidence>
<gene>
    <name evidence="4" type="ORF">HEB29_005417</name>
    <name evidence="3" type="ORF">Sfulv_57440</name>
</gene>
<reference evidence="3 5" key="1">
    <citation type="submission" date="2020-05" db="EMBL/GenBank/DDBJ databases">
        <title>Whole genome shotgun sequence of Streptomyces fulvorobeus NBRC 15897.</title>
        <authorList>
            <person name="Komaki H."/>
            <person name="Tamura T."/>
        </authorList>
    </citation>
    <scope>NUCLEOTIDE SEQUENCE [LARGE SCALE GENOMIC DNA]</scope>
    <source>
        <strain evidence="3 5">NBRC 15897</strain>
    </source>
</reference>
<dbReference type="EMBL" id="BLWC01000001">
    <property type="protein sequence ID" value="GFN00934.1"/>
    <property type="molecule type" value="Genomic_DNA"/>
</dbReference>
<sequence>MGRARGWGPVAVALLVAGAVGCSGAADGESGNRKEIRGHSEHRWTSEPCELLEREPLVEGYEVGSTTNSADPDAQEDIGENGARPLYQVTGCRTAVFDPDREPWKLDTTARVYEDLEPALRAFRIRKDLDRVRGHKQSELDDSAYWFPVEEGGLPGRTLLMRDGNLLLTVSAYGPYGSRKDEVQETLGQIVENAAKLTEAGLRTHDASAPPPTPSR</sequence>
<feature type="chain" id="PRO_5036204842" description="DUF3558 domain-containing protein" evidence="2">
    <location>
        <begin position="26"/>
        <end position="216"/>
    </location>
</feature>
<dbReference type="PROSITE" id="PS51257">
    <property type="entry name" value="PROKAR_LIPOPROTEIN"/>
    <property type="match status" value="1"/>
</dbReference>
<feature type="compositionally biased region" description="Basic and acidic residues" evidence="1">
    <location>
        <begin position="30"/>
        <end position="45"/>
    </location>
</feature>
<evidence type="ECO:0000313" key="3">
    <source>
        <dbReference type="EMBL" id="GFN00934.1"/>
    </source>
</evidence>
<proteinExistence type="predicted"/>
<dbReference type="Proteomes" id="UP000498980">
    <property type="component" value="Unassembled WGS sequence"/>
</dbReference>
<accession>A0A7J0CGA8</accession>
<comment type="caution">
    <text evidence="3">The sequence shown here is derived from an EMBL/GenBank/DDBJ whole genome shotgun (WGS) entry which is preliminary data.</text>
</comment>
<evidence type="ECO:0008006" key="7">
    <source>
        <dbReference type="Google" id="ProtNLM"/>
    </source>
</evidence>
<name>A0A7J0CGA8_9ACTN</name>
<dbReference type="EMBL" id="JACCCF010000001">
    <property type="protein sequence ID" value="NYE44406.1"/>
    <property type="molecule type" value="Genomic_DNA"/>
</dbReference>
<keyword evidence="5" id="KW-1185">Reference proteome</keyword>
<evidence type="ECO:0000256" key="2">
    <source>
        <dbReference type="SAM" id="SignalP"/>
    </source>
</evidence>
<organism evidence="3 5">
    <name type="scientific">Streptomyces fulvorobeus</name>
    <dbReference type="NCBI Taxonomy" id="284028"/>
    <lineage>
        <taxon>Bacteria</taxon>
        <taxon>Bacillati</taxon>
        <taxon>Actinomycetota</taxon>
        <taxon>Actinomycetes</taxon>
        <taxon>Kitasatosporales</taxon>
        <taxon>Streptomycetaceae</taxon>
        <taxon>Streptomyces</taxon>
    </lineage>
</organism>
<evidence type="ECO:0000313" key="5">
    <source>
        <dbReference type="Proteomes" id="UP000498980"/>
    </source>
</evidence>
<dbReference type="Proteomes" id="UP000530403">
    <property type="component" value="Unassembled WGS sequence"/>
</dbReference>